<gene>
    <name evidence="4" type="ORF">N7494_001842</name>
</gene>
<dbReference type="InterPro" id="IPR045851">
    <property type="entry name" value="AMP-bd_C_sf"/>
</dbReference>
<dbReference type="Gene3D" id="3.40.50.12780">
    <property type="entry name" value="N-terminal domain of ligase-like"/>
    <property type="match status" value="1"/>
</dbReference>
<feature type="domain" description="Acetyl-coenzyme A synthetase N-terminal" evidence="3">
    <location>
        <begin position="40"/>
        <end position="97"/>
    </location>
</feature>
<dbReference type="PROSITE" id="PS00455">
    <property type="entry name" value="AMP_BINDING"/>
    <property type="match status" value="1"/>
</dbReference>
<dbReference type="InterPro" id="IPR000873">
    <property type="entry name" value="AMP-dep_synth/lig_dom"/>
</dbReference>
<comment type="caution">
    <text evidence="4">The sequence shown here is derived from an EMBL/GenBank/DDBJ whole genome shotgun (WGS) entry which is preliminary data.</text>
</comment>
<dbReference type="InterPro" id="IPR020845">
    <property type="entry name" value="AMP-binding_CS"/>
</dbReference>
<dbReference type="PANTHER" id="PTHR42921">
    <property type="entry name" value="ACETOACETYL-COA SYNTHETASE"/>
    <property type="match status" value="1"/>
</dbReference>
<dbReference type="GO" id="GO:0006629">
    <property type="term" value="P:lipid metabolic process"/>
    <property type="evidence" value="ECO:0007669"/>
    <property type="project" value="InterPro"/>
</dbReference>
<feature type="domain" description="AMP-dependent synthetase/ligase" evidence="2">
    <location>
        <begin position="122"/>
        <end position="512"/>
    </location>
</feature>
<dbReference type="PANTHER" id="PTHR42921:SF4">
    <property type="entry name" value="ACETOACETYL-COA SYNTHASE (AFU_ORTHOLOGUE AFUA_8G04770)"/>
    <property type="match status" value="1"/>
</dbReference>
<evidence type="ECO:0000256" key="1">
    <source>
        <dbReference type="ARBA" id="ARBA00006432"/>
    </source>
</evidence>
<name>A0AAD6D2R9_9EURO</name>
<evidence type="ECO:0000259" key="3">
    <source>
        <dbReference type="Pfam" id="PF16177"/>
    </source>
</evidence>
<dbReference type="EMBL" id="JAQIZZ010000002">
    <property type="protein sequence ID" value="KAJ5552464.1"/>
    <property type="molecule type" value="Genomic_DNA"/>
</dbReference>
<organism evidence="4 5">
    <name type="scientific">Penicillium frequentans</name>
    <dbReference type="NCBI Taxonomy" id="3151616"/>
    <lineage>
        <taxon>Eukaryota</taxon>
        <taxon>Fungi</taxon>
        <taxon>Dikarya</taxon>
        <taxon>Ascomycota</taxon>
        <taxon>Pezizomycotina</taxon>
        <taxon>Eurotiomycetes</taxon>
        <taxon>Eurotiomycetidae</taxon>
        <taxon>Eurotiales</taxon>
        <taxon>Aspergillaceae</taxon>
        <taxon>Penicillium</taxon>
    </lineage>
</organism>
<comment type="similarity">
    <text evidence="1">Belongs to the ATP-dependent AMP-binding enzyme family.</text>
</comment>
<evidence type="ECO:0000259" key="2">
    <source>
        <dbReference type="Pfam" id="PF00501"/>
    </source>
</evidence>
<evidence type="ECO:0000313" key="5">
    <source>
        <dbReference type="Proteomes" id="UP001220324"/>
    </source>
</evidence>
<dbReference type="AlphaFoldDB" id="A0AAD6D2R9"/>
<dbReference type="GO" id="GO:0030729">
    <property type="term" value="F:acetoacetate-CoA ligase activity"/>
    <property type="evidence" value="ECO:0007669"/>
    <property type="project" value="InterPro"/>
</dbReference>
<dbReference type="SUPFAM" id="SSF56801">
    <property type="entry name" value="Acetyl-CoA synthetase-like"/>
    <property type="match status" value="1"/>
</dbReference>
<proteinExistence type="inferred from homology"/>
<keyword evidence="5" id="KW-1185">Reference proteome</keyword>
<dbReference type="Pfam" id="PF00501">
    <property type="entry name" value="AMP-binding"/>
    <property type="match status" value="1"/>
</dbReference>
<protein>
    <submittedName>
        <fullName evidence="4">Acetoacetyl-CoA synthase</fullName>
    </submittedName>
</protein>
<accession>A0AAD6D2R9</accession>
<dbReference type="Proteomes" id="UP001220324">
    <property type="component" value="Unassembled WGS sequence"/>
</dbReference>
<dbReference type="InterPro" id="IPR042099">
    <property type="entry name" value="ANL_N_sf"/>
</dbReference>
<dbReference type="InterPro" id="IPR032387">
    <property type="entry name" value="ACAS_N"/>
</dbReference>
<sequence length="704" mass="78250">MASSLMLPRKLWEHPDPHSTALGQFRKRLQDTKGLDLPDYHSLYQWSISNINDFWEFCWNYLPIIHEGQHEQILNENARMDSIPDWFPGIRLNFAENILFTATTGSHSAKPNDTTVEGKENEKIALTEIREGNLEPAVDLTWSELRKRTGQLTQAMKAAGIQRGDRIAIVGSNSIETLLVLLATTALGAIFSSASTDTGVKGLLDRLLQIKPRWIFMDDFSTYNGKMIDLRPKMAAVVAAMIKISEFEGMVSIPRFRNRPAEINTEHLPQTHTLASFLSRASSDRLEFVRVGFREALLIAFSSGTSGDPKCIVHSVGGVLLNSNKEGRLNRSLDSSSVVLQYTTTGWIMYLSSISSLLFGARPILYDGSPFLPDATVLVKLLGKYQVTHFGISPRWMQEMRKHQIVPRKLASLENLVSVTSTGMVLSESLFDWFYDEAFLPHTLLANISGGTDIAGCFALENPISPLYRGGCQGPSLGVPIAAFEQEDADARMVNGTGSVPGEPGELVATKPFPNMPISFWGDEGGRKYFEAYFARYNNVWTQGDFITINPTTHQITILGRSDGVLNPSGVRFGSAEIYNVIETKFSGHVVDSLCVGQRRPTDDDESVILFLLMRPSSNFSHELAAQIKTTIRKALSARHVPKYIFKTPAIPVTVNMKKVELPVKQIVSGKTIKPSGTLLNPESLHYYYQFAKIEEVLQAQAKL</sequence>
<dbReference type="Gene3D" id="3.30.300.30">
    <property type="match status" value="1"/>
</dbReference>
<evidence type="ECO:0000313" key="4">
    <source>
        <dbReference type="EMBL" id="KAJ5552464.1"/>
    </source>
</evidence>
<dbReference type="NCBIfam" id="TIGR01217">
    <property type="entry name" value="ac_ac_CoA_syn"/>
    <property type="match status" value="1"/>
</dbReference>
<dbReference type="InterPro" id="IPR005914">
    <property type="entry name" value="Acac_CoA_synth"/>
</dbReference>
<reference evidence="4 5" key="1">
    <citation type="journal article" date="2023" name="IMA Fungus">
        <title>Comparative genomic study of the Penicillium genus elucidates a diverse pangenome and 15 lateral gene transfer events.</title>
        <authorList>
            <person name="Petersen C."/>
            <person name="Sorensen T."/>
            <person name="Nielsen M.R."/>
            <person name="Sondergaard T.E."/>
            <person name="Sorensen J.L."/>
            <person name="Fitzpatrick D.A."/>
            <person name="Frisvad J.C."/>
            <person name="Nielsen K.L."/>
        </authorList>
    </citation>
    <scope>NUCLEOTIDE SEQUENCE [LARGE SCALE GENOMIC DNA]</scope>
    <source>
        <strain evidence="4 5">IBT 35679</strain>
    </source>
</reference>
<dbReference type="Pfam" id="PF16177">
    <property type="entry name" value="ACAS_N"/>
    <property type="match status" value="1"/>
</dbReference>